<dbReference type="Pfam" id="PF02368">
    <property type="entry name" value="Big_2"/>
    <property type="match status" value="1"/>
</dbReference>
<evidence type="ECO:0000256" key="2">
    <source>
        <dbReference type="SAM" id="SignalP"/>
    </source>
</evidence>
<protein>
    <submittedName>
        <fullName evidence="5">Cysteine protease</fullName>
    </submittedName>
</protein>
<comment type="similarity">
    <text evidence="1">Belongs to the peptidase C1 family.</text>
</comment>
<evidence type="ECO:0000313" key="6">
    <source>
        <dbReference type="Proteomes" id="UP000234335"/>
    </source>
</evidence>
<dbReference type="InterPro" id="IPR038765">
    <property type="entry name" value="Papain-like_cys_pep_sf"/>
</dbReference>
<keyword evidence="5" id="KW-0378">Hydrolase</keyword>
<keyword evidence="5" id="KW-0645">Protease</keyword>
<evidence type="ECO:0000313" key="5">
    <source>
        <dbReference type="EMBL" id="PKZ17555.1"/>
    </source>
</evidence>
<dbReference type="Gene3D" id="2.60.40.1930">
    <property type="match status" value="1"/>
</dbReference>
<dbReference type="InterPro" id="IPR000169">
    <property type="entry name" value="Pept_cys_AS"/>
</dbReference>
<dbReference type="EMBL" id="PKGS01000001">
    <property type="protein sequence ID" value="PKZ17555.1"/>
    <property type="molecule type" value="Genomic_DNA"/>
</dbReference>
<feature type="domain" description="Peptidase C1A papain C-terminal" evidence="4">
    <location>
        <begin position="106"/>
        <end position="316"/>
    </location>
</feature>
<dbReference type="SUPFAM" id="SSF54001">
    <property type="entry name" value="Cysteine proteinases"/>
    <property type="match status" value="1"/>
</dbReference>
<feature type="chain" id="PRO_5039604710" evidence="2">
    <location>
        <begin position="22"/>
        <end position="1010"/>
    </location>
</feature>
<name>A0A2I1MBP4_9FIRM</name>
<dbReference type="Gene3D" id="2.60.40.10">
    <property type="entry name" value="Immunoglobulins"/>
    <property type="match status" value="1"/>
</dbReference>
<evidence type="ECO:0000256" key="1">
    <source>
        <dbReference type="ARBA" id="ARBA00008455"/>
    </source>
</evidence>
<organism evidence="5 6">
    <name type="scientific">Anaerococcus octavius</name>
    <dbReference type="NCBI Taxonomy" id="54007"/>
    <lineage>
        <taxon>Bacteria</taxon>
        <taxon>Bacillati</taxon>
        <taxon>Bacillota</taxon>
        <taxon>Tissierellia</taxon>
        <taxon>Tissierellales</taxon>
        <taxon>Peptoniphilaceae</taxon>
        <taxon>Anaerococcus</taxon>
    </lineage>
</organism>
<dbReference type="Gene3D" id="2.60.40.1080">
    <property type="match status" value="1"/>
</dbReference>
<dbReference type="InterPro" id="IPR013128">
    <property type="entry name" value="Peptidase_C1A"/>
</dbReference>
<dbReference type="InterPro" id="IPR013783">
    <property type="entry name" value="Ig-like_fold"/>
</dbReference>
<keyword evidence="6" id="KW-1185">Reference proteome</keyword>
<dbReference type="InterPro" id="IPR040528">
    <property type="entry name" value="Lectin-like"/>
</dbReference>
<dbReference type="Gene3D" id="3.90.70.10">
    <property type="entry name" value="Cysteine proteinases"/>
    <property type="match status" value="1"/>
</dbReference>
<dbReference type="InterPro" id="IPR008964">
    <property type="entry name" value="Invasin/intimin_cell_adhesion"/>
</dbReference>
<feature type="domain" description="BIG2" evidence="3">
    <location>
        <begin position="510"/>
        <end position="587"/>
    </location>
</feature>
<dbReference type="InterPro" id="IPR003343">
    <property type="entry name" value="Big_2"/>
</dbReference>
<evidence type="ECO:0000259" key="4">
    <source>
        <dbReference type="SMART" id="SM00645"/>
    </source>
</evidence>
<dbReference type="Pfam" id="PF18560">
    <property type="entry name" value="Lectin_like"/>
    <property type="match status" value="1"/>
</dbReference>
<dbReference type="Proteomes" id="UP000234335">
    <property type="component" value="Unassembled WGS sequence"/>
</dbReference>
<dbReference type="InterPro" id="IPR000668">
    <property type="entry name" value="Peptidase_C1A_C"/>
</dbReference>
<proteinExistence type="inferred from homology"/>
<sequence>MVKNRKHVLLMLLFSISLVFTINTPKAVASEDINQAKEDNEGFSLNDESLNQEIIINQVPINPDFNKQRASADSKNNGVNVDPLKIYTDYDAIDNPYPDRQMANFLPASFDLRNEGRVTPVRNQGPNGSCWAFATYGSAESVLLPRENNDFSEKNLRNTHGYDWGPKDGGSCQISAAYLARWSGPISERDEPYSPYDFNSPINFTPVKELQSAMYIPDVRNANDLATLKRAIMEYGAAYTTVNGDESFTNFYTMGHNNYGNGWGNHAITLIGWDDNYSASNFKWGAPGDGAWLAKNSWGSNWGGMGGYYYISYYDTIIGTSNCIFQLKNKERNKSIWYYDPLGMTSNIGNGRVAWFSNVFGPARENLQISEVGVFVPTNNIDYEVYVNTNIGGNSGFNNRIKVASGSIRYAGYTTIKFDPQQIPQGAYFAPIIKFTTTGYNYPIPVETPIWGYSSRARASSGESFISYDGYNWSDLTNQMANTNVCLKAFTKPAGSYVDPDYKPDPKIVKISEINLDKDNIELKVGEKESIKADVLPIEATNKKLTYRSSNPYVASVNTNGEIRAIREGKANIIVSASDGSGISKNVSVIVKKVDTSSNNELVVDVNLPKDKVKLNEYLKVHINVKDKNKRSLKDALVEARFADGKKVSVYTDGNGNVNMYIPTNHIKEDGIYKLDIKVSGDSFKDYEKSFDISMGDKEKTKDQDPVLTISPSKSEYAKNEKVELKISTSLGKKALAYTDFDIKITSPNGKIQKGSGRTNEQGIATYNYSLDKDNTSGQYKVEVIAHSKSSGDFEGESSFKINEKEEGISVGFSQDKKLYYLGDKANIKLTFKDQKGNPLKNYKFNVKVTGPNNFNHTLTKTTDYSANANLFIKPTKTIGSGTYKIEVSETSESKDKINASYKIDFIDPNKKPINLEITGFNDTYKKYAKVSGTVIAKDEKNYNLKDANITCLLLDSSDKKINEKTFKSSYTGKVTYKAPSLKEGDYILKVKVNKSSYADKEDEIKFSVK</sequence>
<dbReference type="AlphaFoldDB" id="A0A2I1MBP4"/>
<keyword evidence="2" id="KW-0732">Signal</keyword>
<dbReference type="GO" id="GO:0006508">
    <property type="term" value="P:proteolysis"/>
    <property type="evidence" value="ECO:0007669"/>
    <property type="project" value="UniProtKB-KW"/>
</dbReference>
<dbReference type="InterPro" id="IPR025660">
    <property type="entry name" value="Pept_his_AS"/>
</dbReference>
<dbReference type="SUPFAM" id="SSF49373">
    <property type="entry name" value="Invasin/intimin cell-adhesion fragments"/>
    <property type="match status" value="1"/>
</dbReference>
<comment type="caution">
    <text evidence="5">The sequence shown here is derived from an EMBL/GenBank/DDBJ whole genome shotgun (WGS) entry which is preliminary data.</text>
</comment>
<dbReference type="Pfam" id="PF00112">
    <property type="entry name" value="Peptidase_C1"/>
    <property type="match status" value="1"/>
</dbReference>
<dbReference type="GO" id="GO:0008234">
    <property type="term" value="F:cysteine-type peptidase activity"/>
    <property type="evidence" value="ECO:0007669"/>
    <property type="project" value="InterPro"/>
</dbReference>
<feature type="signal peptide" evidence="2">
    <location>
        <begin position="1"/>
        <end position="21"/>
    </location>
</feature>
<accession>A0A2I1MBP4</accession>
<gene>
    <name evidence="5" type="ORF">CYJ34_02240</name>
</gene>
<dbReference type="PANTHER" id="PTHR12411">
    <property type="entry name" value="CYSTEINE PROTEASE FAMILY C1-RELATED"/>
    <property type="match status" value="1"/>
</dbReference>
<dbReference type="SMART" id="SM00645">
    <property type="entry name" value="Pept_C1"/>
    <property type="match status" value="1"/>
</dbReference>
<dbReference type="SMART" id="SM00635">
    <property type="entry name" value="BID_2"/>
    <property type="match status" value="1"/>
</dbReference>
<dbReference type="PROSITE" id="PS00139">
    <property type="entry name" value="THIOL_PROTEASE_CYS"/>
    <property type="match status" value="1"/>
</dbReference>
<dbReference type="CDD" id="cd02619">
    <property type="entry name" value="Peptidase_C1"/>
    <property type="match status" value="1"/>
</dbReference>
<dbReference type="RefSeq" id="WP_101539715.1">
    <property type="nucleotide sequence ID" value="NZ_JBHWQV010000094.1"/>
</dbReference>
<evidence type="ECO:0000259" key="3">
    <source>
        <dbReference type="SMART" id="SM00635"/>
    </source>
</evidence>
<reference evidence="5 6" key="1">
    <citation type="submission" date="2017-12" db="EMBL/GenBank/DDBJ databases">
        <title>Phylogenetic diversity of female urinary microbiome.</title>
        <authorList>
            <person name="Thomas-White K."/>
            <person name="Wolfe A.J."/>
        </authorList>
    </citation>
    <scope>NUCLEOTIDE SEQUENCE [LARGE SCALE GENOMIC DNA]</scope>
    <source>
        <strain evidence="5 6">UMB0119</strain>
    </source>
</reference>
<dbReference type="PROSITE" id="PS00639">
    <property type="entry name" value="THIOL_PROTEASE_HIS"/>
    <property type="match status" value="1"/>
</dbReference>